<keyword evidence="3" id="KW-1185">Reference proteome</keyword>
<dbReference type="AlphaFoldDB" id="A0A4Q9LZ46"/>
<dbReference type="InterPro" id="IPR032675">
    <property type="entry name" value="LRR_dom_sf"/>
</dbReference>
<dbReference type="Proteomes" id="UP000292282">
    <property type="component" value="Unassembled WGS sequence"/>
</dbReference>
<dbReference type="EMBL" id="PITK01000365">
    <property type="protein sequence ID" value="TBU13676.1"/>
    <property type="molecule type" value="Genomic_DNA"/>
</dbReference>
<dbReference type="EMBL" id="PITK01000632">
    <property type="protein sequence ID" value="TBU12780.1"/>
    <property type="molecule type" value="Genomic_DNA"/>
</dbReference>
<sequence length="218" mass="25242">MRNTLHSFTKKLNLSRCRLDSCIVNFLSKFKKLETLKLCNLPPFAKILSEKFLSSNIALRSLDFSSSESLQNDMIFLSQFKFLKKLKLQKCNLKPGFMEYISTDSLYLSLKKLVIFGNQFEINDLLILSRFKNLENLSITLEVNIYRDFAAIYGNMYFPKLNTLFLVGSYITKDTIQFIITQSSLLNLHFVNSAIDNNVFSVNSISTLKYLQKIKFSD</sequence>
<organism evidence="2 3">
    <name type="scientific">Hamiltosporidium tvaerminnensis</name>
    <dbReference type="NCBI Taxonomy" id="1176355"/>
    <lineage>
        <taxon>Eukaryota</taxon>
        <taxon>Fungi</taxon>
        <taxon>Fungi incertae sedis</taxon>
        <taxon>Microsporidia</taxon>
        <taxon>Dubosqiidae</taxon>
        <taxon>Hamiltosporidium</taxon>
    </lineage>
</organism>
<proteinExistence type="predicted"/>
<accession>A0A4Q9LZ46</accession>
<dbReference type="VEuPathDB" id="MicrosporidiaDB:CWI38_0365p0040"/>
<evidence type="ECO:0000313" key="2">
    <source>
        <dbReference type="EMBL" id="TBU13676.1"/>
    </source>
</evidence>
<comment type="caution">
    <text evidence="2">The sequence shown here is derived from an EMBL/GenBank/DDBJ whole genome shotgun (WGS) entry which is preliminary data.</text>
</comment>
<evidence type="ECO:0008006" key="4">
    <source>
        <dbReference type="Google" id="ProtNLM"/>
    </source>
</evidence>
<name>A0A4Q9LZ46_9MICR</name>
<evidence type="ECO:0000313" key="3">
    <source>
        <dbReference type="Proteomes" id="UP000292282"/>
    </source>
</evidence>
<protein>
    <recommendedName>
        <fullName evidence="4">Leucine-rich repeat-containing protein</fullName>
    </recommendedName>
</protein>
<dbReference type="VEuPathDB" id="MicrosporidiaDB:CWI38_0632p0020"/>
<dbReference type="Gene3D" id="3.80.10.10">
    <property type="entry name" value="Ribonuclease Inhibitor"/>
    <property type="match status" value="1"/>
</dbReference>
<evidence type="ECO:0000313" key="1">
    <source>
        <dbReference type="EMBL" id="TBU12780.1"/>
    </source>
</evidence>
<gene>
    <name evidence="2" type="ORF">CWI38_0365p0040</name>
    <name evidence="1" type="ORF">CWI38_0632p0020</name>
</gene>
<dbReference type="SUPFAM" id="SSF52047">
    <property type="entry name" value="RNI-like"/>
    <property type="match status" value="1"/>
</dbReference>
<reference evidence="2 3" key="1">
    <citation type="submission" date="2017-12" db="EMBL/GenBank/DDBJ databases">
        <authorList>
            <person name="Pombert J.-F."/>
            <person name="Haag K.L."/>
            <person name="Ebert D."/>
        </authorList>
    </citation>
    <scope>NUCLEOTIDE SEQUENCE [LARGE SCALE GENOMIC DNA]</scope>
    <source>
        <strain evidence="2">IL-G-3</strain>
    </source>
</reference>